<dbReference type="PATRIC" id="fig|929558.5.peg.1158"/>
<dbReference type="eggNOG" id="ENOG5031AA8">
    <property type="taxonomic scope" value="Bacteria"/>
</dbReference>
<dbReference type="STRING" id="929558.SMGD1_1166"/>
<dbReference type="AlphaFoldDB" id="B6BGQ9"/>
<proteinExistence type="predicted"/>
<gene>
    <name evidence="1" type="ORF">SMGD1_1166</name>
</gene>
<sequence>MQLKFEFTIYNEALDKFELDEREHLFELDDEQTLTFNILKDSDLSLYNWFKESEYFANWIKEEVYPDSIGKKIAIRHINDIDYTRFYFFKITSSDTHYDYFKKLFNIYHEVDWQDREEVGQNILENLMVKRQELIIELKEDVVEDVGSQLNESNSEESEK</sequence>
<organism evidence="1 2">
    <name type="scientific">Sulfurimonas gotlandica (strain DSM 19862 / JCM 16533 / GD1)</name>
    <dbReference type="NCBI Taxonomy" id="929558"/>
    <lineage>
        <taxon>Bacteria</taxon>
        <taxon>Pseudomonadati</taxon>
        <taxon>Campylobacterota</taxon>
        <taxon>Epsilonproteobacteria</taxon>
        <taxon>Campylobacterales</taxon>
        <taxon>Sulfurimonadaceae</taxon>
        <taxon>Sulfurimonas</taxon>
    </lineage>
</organism>
<reference evidence="1 2" key="1">
    <citation type="journal article" date="2012" name="Proc. Natl. Acad. Sci. U.S.A.">
        <title>Genome and physiology of a model Epsilonproteobacterium responsible for sulfide detoxification in marine oxygen depletion zones.</title>
        <authorList>
            <person name="Grote J."/>
            <person name="Schott T."/>
            <person name="Bruckner C.G."/>
            <person name="Glockner F.O."/>
            <person name="Jost G."/>
            <person name="Teeling H."/>
            <person name="Labrenz M."/>
            <person name="Jurgens K."/>
        </authorList>
    </citation>
    <scope>NUCLEOTIDE SEQUENCE [LARGE SCALE GENOMIC DNA]</scope>
    <source>
        <strain evidence="1 2">GD1</strain>
    </source>
</reference>
<keyword evidence="2" id="KW-1185">Reference proteome</keyword>
<dbReference type="OrthoDB" id="5372790at2"/>
<protein>
    <submittedName>
        <fullName evidence="1">Uncharacterized protein</fullName>
    </submittedName>
</protein>
<dbReference type="HOGENOM" id="CLU_1844082_0_0_7"/>
<accession>H1FYZ5</accession>
<evidence type="ECO:0000313" key="1">
    <source>
        <dbReference type="EMBL" id="EHP29690.1"/>
    </source>
</evidence>
<dbReference type="RefSeq" id="WP_008335967.1">
    <property type="nucleotide sequence ID" value="NZ_AFRZ01000001.1"/>
</dbReference>
<dbReference type="Proteomes" id="UP000006431">
    <property type="component" value="Unassembled WGS sequence"/>
</dbReference>
<comment type="caution">
    <text evidence="1">The sequence shown here is derived from an EMBL/GenBank/DDBJ whole genome shotgun (WGS) entry which is preliminary data.</text>
</comment>
<evidence type="ECO:0000313" key="2">
    <source>
        <dbReference type="Proteomes" id="UP000006431"/>
    </source>
</evidence>
<accession>B6BGQ9</accession>
<dbReference type="EMBL" id="AFRZ01000001">
    <property type="protein sequence ID" value="EHP29690.1"/>
    <property type="molecule type" value="Genomic_DNA"/>
</dbReference>
<name>B6BGQ9_SULGG</name>